<organism evidence="1 2">
    <name type="scientific">Sodiomyces alkalinus (strain CBS 110278 / VKM F-3762 / F11)</name>
    <name type="common">Alkaliphilic filamentous fungus</name>
    <dbReference type="NCBI Taxonomy" id="1314773"/>
    <lineage>
        <taxon>Eukaryota</taxon>
        <taxon>Fungi</taxon>
        <taxon>Dikarya</taxon>
        <taxon>Ascomycota</taxon>
        <taxon>Pezizomycotina</taxon>
        <taxon>Sordariomycetes</taxon>
        <taxon>Hypocreomycetidae</taxon>
        <taxon>Glomerellales</taxon>
        <taxon>Plectosphaerellaceae</taxon>
        <taxon>Sodiomyces</taxon>
    </lineage>
</organism>
<dbReference type="RefSeq" id="XP_028463408.1">
    <property type="nucleotide sequence ID" value="XM_028608421.1"/>
</dbReference>
<keyword evidence="2" id="KW-1185">Reference proteome</keyword>
<sequence length="237" mass="26726">MPKQNPQAILRKLTWVYPFPQAALERIVLDPRYHDLLAVVKAARNGAVYGTKVRFPHALVMIFLFRSGTFREKASLVLRATRTHARNLAKFATIYKLSMLLLKTVGPTPGKEGPYDTLFAGALGGYIVFGGRSRRSGKIPSVNQQIVIYIFARVALGLARLAVNPGHGLPVVSREGPSAVISQHAWPVFASASWAMVMYLFRWHPEDLQSSLRSSMSYIYRQSEDWDSLRNFIWHNK</sequence>
<dbReference type="PIRSF" id="PIRSF013674">
    <property type="entry name" value="PXMP4"/>
    <property type="match status" value="1"/>
</dbReference>
<dbReference type="AlphaFoldDB" id="A0A3N2PM52"/>
<dbReference type="Pfam" id="PF02466">
    <property type="entry name" value="Tim17"/>
    <property type="match status" value="1"/>
</dbReference>
<gene>
    <name evidence="1" type="ORF">SODALDRAFT_283669</name>
</gene>
<dbReference type="EMBL" id="ML119061">
    <property type="protein sequence ID" value="ROT35602.1"/>
    <property type="molecule type" value="Genomic_DNA"/>
</dbReference>
<name>A0A3N2PM52_SODAK</name>
<dbReference type="PANTHER" id="PTHR15460">
    <property type="entry name" value="PEROXISOMAL MEMBRANE PROTEIN 4"/>
    <property type="match status" value="1"/>
</dbReference>
<proteinExistence type="predicted"/>
<evidence type="ECO:0000313" key="1">
    <source>
        <dbReference type="EMBL" id="ROT35602.1"/>
    </source>
</evidence>
<dbReference type="InterPro" id="IPR019531">
    <property type="entry name" value="Pmp4"/>
</dbReference>
<dbReference type="GeneID" id="39576899"/>
<dbReference type="OrthoDB" id="39659at2759"/>
<accession>A0A3N2PM52</accession>
<dbReference type="GO" id="GO:0005778">
    <property type="term" value="C:peroxisomal membrane"/>
    <property type="evidence" value="ECO:0007669"/>
    <property type="project" value="TreeGrafter"/>
</dbReference>
<evidence type="ECO:0000313" key="2">
    <source>
        <dbReference type="Proteomes" id="UP000272025"/>
    </source>
</evidence>
<dbReference type="Proteomes" id="UP000272025">
    <property type="component" value="Unassembled WGS sequence"/>
</dbReference>
<dbReference type="PANTHER" id="PTHR15460:SF3">
    <property type="entry name" value="PEROXISOMAL MEMBRANE PROTEIN 4"/>
    <property type="match status" value="1"/>
</dbReference>
<reference evidence="1 2" key="1">
    <citation type="journal article" date="2018" name="Mol. Ecol.">
        <title>The obligate alkalophilic soda-lake fungus Sodiomyces alkalinus has shifted to a protein diet.</title>
        <authorList>
            <person name="Grum-Grzhimaylo A.A."/>
            <person name="Falkoski D.L."/>
            <person name="van den Heuvel J."/>
            <person name="Valero-Jimenez C.A."/>
            <person name="Min B."/>
            <person name="Choi I.G."/>
            <person name="Lipzen A."/>
            <person name="Daum C.G."/>
            <person name="Aanen D.K."/>
            <person name="Tsang A."/>
            <person name="Henrissat B."/>
            <person name="Bilanenko E.N."/>
            <person name="de Vries R.P."/>
            <person name="van Kan J.A.L."/>
            <person name="Grigoriev I.V."/>
            <person name="Debets A.J.M."/>
        </authorList>
    </citation>
    <scope>NUCLEOTIDE SEQUENCE [LARGE SCALE GENOMIC DNA]</scope>
    <source>
        <strain evidence="1 2">F11</strain>
    </source>
</reference>
<protein>
    <submittedName>
        <fullName evidence="1">Peroxisomal membrane protein</fullName>
    </submittedName>
</protein>
<dbReference type="STRING" id="1314773.A0A3N2PM52"/>